<gene>
    <name evidence="2" type="primary">MLL2_3</name>
    <name evidence="2" type="ORF">Ciccas_012872</name>
</gene>
<dbReference type="Proteomes" id="UP001626550">
    <property type="component" value="Unassembled WGS sequence"/>
</dbReference>
<organism evidence="2 3">
    <name type="scientific">Cichlidogyrus casuarinus</name>
    <dbReference type="NCBI Taxonomy" id="1844966"/>
    <lineage>
        <taxon>Eukaryota</taxon>
        <taxon>Metazoa</taxon>
        <taxon>Spiralia</taxon>
        <taxon>Lophotrochozoa</taxon>
        <taxon>Platyhelminthes</taxon>
        <taxon>Monogenea</taxon>
        <taxon>Monopisthocotylea</taxon>
        <taxon>Dactylogyridea</taxon>
        <taxon>Ancyrocephalidae</taxon>
        <taxon>Cichlidogyrus</taxon>
    </lineage>
</organism>
<sequence length="656" mass="71214">MKATYDSEAEYSSDMSRPMTPLDSLVAANPMLAASLLSHRMKNAMFYPGTNAEQFNYPPMLDENYEEDHMITPTDTLASFQMLRPCTGAAVSSCDTVDVTLTVPRGQESSLRDFAQKLRATKGKKSLLFAPSMDESTGRRAMQVSELMPGCIVMNHGQTLGMRCYRIPANSTGAVVVPTVSGSLLTDVIFTDKTSLLLLRSPQPANRPGRRSTGAEPSFQLVHLPLPTDLENISLNDMINMMLALKSASKSESTATDAQMASLKQQDYNAMLNAYSLQPVQSKASLTVHLIDAAQLITATDNSGQPPTRGSRSVTGLPQQQQQQQQQLSDPMYSQLHSQMLNLDVQQYLQQMLHPKYPAPEMSTQVPSIYTAPQPQQPLHQSPIANLESLLKIQQMLNDPLVLDKLQQQQQQQQVRLGPQQAYAAGAESVAQQSQTALAIKQQLELQQRVMSSANASTFLAPQMKVMPQMVPCTDATVNLATVPQPLAPSAHAKNVNLNQPMSPVSIISLLPQAAPQMTYMETEATGPLNNTPTTTLHKPTPLMFPAEESVNDVKFFVERTAAESGADVSKTILTPMMPPAPPPTAHKPPSGGAFLTSTHELNQTSTGEVASETKERESSAPPANSPMTTSTVATLPTTVKNKFVVETVTNPNDSM</sequence>
<name>A0ABD2PNF0_9PLAT</name>
<dbReference type="AlphaFoldDB" id="A0ABD2PNF0"/>
<feature type="region of interest" description="Disordered" evidence="1">
    <location>
        <begin position="603"/>
        <end position="635"/>
    </location>
</feature>
<evidence type="ECO:0000256" key="1">
    <source>
        <dbReference type="SAM" id="MobiDB-lite"/>
    </source>
</evidence>
<dbReference type="EMBL" id="JBJKFK010004987">
    <property type="protein sequence ID" value="KAL3308593.1"/>
    <property type="molecule type" value="Genomic_DNA"/>
</dbReference>
<accession>A0ABD2PNF0</accession>
<proteinExistence type="predicted"/>
<evidence type="ECO:0000313" key="2">
    <source>
        <dbReference type="EMBL" id="KAL3308593.1"/>
    </source>
</evidence>
<keyword evidence="3" id="KW-1185">Reference proteome</keyword>
<evidence type="ECO:0000313" key="3">
    <source>
        <dbReference type="Proteomes" id="UP001626550"/>
    </source>
</evidence>
<protein>
    <submittedName>
        <fullName evidence="2">Myeloid lymphoid or mixed-lineage leukemia 2</fullName>
    </submittedName>
</protein>
<comment type="caution">
    <text evidence="2">The sequence shown here is derived from an EMBL/GenBank/DDBJ whole genome shotgun (WGS) entry which is preliminary data.</text>
</comment>
<feature type="region of interest" description="Disordered" evidence="1">
    <location>
        <begin position="299"/>
        <end position="331"/>
    </location>
</feature>
<feature type="compositionally biased region" description="Polar residues" evidence="1">
    <location>
        <begin position="299"/>
        <end position="318"/>
    </location>
</feature>
<reference evidence="2 3" key="1">
    <citation type="submission" date="2024-11" db="EMBL/GenBank/DDBJ databases">
        <title>Adaptive evolution of stress response genes in parasites aligns with host niche diversity.</title>
        <authorList>
            <person name="Hahn C."/>
            <person name="Resl P."/>
        </authorList>
    </citation>
    <scope>NUCLEOTIDE SEQUENCE [LARGE SCALE GENOMIC DNA]</scope>
    <source>
        <strain evidence="2">EGGRZ-B1_66</strain>
        <tissue evidence="2">Body</tissue>
    </source>
</reference>